<dbReference type="PANTHER" id="PTHR47245:SF2">
    <property type="entry name" value="PEPTIDYL-PROLYL CIS-TRANS ISOMERASE HP_0175-RELATED"/>
    <property type="match status" value="1"/>
</dbReference>
<dbReference type="AlphaFoldDB" id="A0A0P6X5B0"/>
<evidence type="ECO:0000256" key="1">
    <source>
        <dbReference type="PROSITE-ProRule" id="PRU00278"/>
    </source>
</evidence>
<dbReference type="Pfam" id="PF00639">
    <property type="entry name" value="Rotamase"/>
    <property type="match status" value="1"/>
</dbReference>
<dbReference type="SUPFAM" id="SSF54534">
    <property type="entry name" value="FKBP-like"/>
    <property type="match status" value="1"/>
</dbReference>
<dbReference type="InterPro" id="IPR000297">
    <property type="entry name" value="PPIase_PpiC"/>
</dbReference>
<evidence type="ECO:0000256" key="2">
    <source>
        <dbReference type="SAM" id="MobiDB-lite"/>
    </source>
</evidence>
<feature type="domain" description="PpiC" evidence="4">
    <location>
        <begin position="184"/>
        <end position="270"/>
    </location>
</feature>
<dbReference type="PROSITE" id="PS50198">
    <property type="entry name" value="PPIC_PPIASE_2"/>
    <property type="match status" value="1"/>
</dbReference>
<dbReference type="Gene3D" id="1.10.4030.10">
    <property type="entry name" value="Porin chaperone SurA, peptide-binding domain"/>
    <property type="match status" value="1"/>
</dbReference>
<dbReference type="InterPro" id="IPR027304">
    <property type="entry name" value="Trigger_fact/SurA_dom_sf"/>
</dbReference>
<feature type="signal peptide" evidence="3">
    <location>
        <begin position="1"/>
        <end position="24"/>
    </location>
</feature>
<dbReference type="PROSITE" id="PS51257">
    <property type="entry name" value="PROKAR_LIPOPROTEIN"/>
    <property type="match status" value="1"/>
</dbReference>
<evidence type="ECO:0000313" key="5">
    <source>
        <dbReference type="EMBL" id="KPL75176.1"/>
    </source>
</evidence>
<sequence>MLTKTISISKTVLFAILLAGALLAGCTMNPAGTTPAGENPTDPVSEATNTPFQPSPTPRPLAARVNGRDISLAAYQVSLNMLTAADAEQGITRAEEEQRELVLGDLVDRALLAAAAEASGYTLDEAAVSERVSQLETEMGGVDALAAWQAQYGLDRESFVEVLRESELAAWQRDQIISSVPERMEQVHARQIRVREEETIQDILGNLNSGAEFGKVARQYDPTTGGDLGWFPRGYLLQPEVEEAAFALQAGEVSGIIHSQVGYHLVQVIEREAERELTLEARAVLQQKALSAWLDAQRASAQVEVLLP</sequence>
<feature type="region of interest" description="Disordered" evidence="2">
    <location>
        <begin position="33"/>
        <end position="60"/>
    </location>
</feature>
<evidence type="ECO:0000259" key="4">
    <source>
        <dbReference type="PROSITE" id="PS50198"/>
    </source>
</evidence>
<proteinExistence type="predicted"/>
<feature type="chain" id="PRO_5007782307" description="PpiC domain-containing protein" evidence="3">
    <location>
        <begin position="25"/>
        <end position="308"/>
    </location>
</feature>
<dbReference type="Gene3D" id="3.10.50.40">
    <property type="match status" value="1"/>
</dbReference>
<dbReference type="InterPro" id="IPR046357">
    <property type="entry name" value="PPIase_dom_sf"/>
</dbReference>
<keyword evidence="6" id="KW-1185">Reference proteome</keyword>
<dbReference type="RefSeq" id="WP_075063480.1">
    <property type="nucleotide sequence ID" value="NZ_LGCL01000030.1"/>
</dbReference>
<dbReference type="PANTHER" id="PTHR47245">
    <property type="entry name" value="PEPTIDYLPROLYL ISOMERASE"/>
    <property type="match status" value="1"/>
</dbReference>
<dbReference type="EMBL" id="LGCL01000030">
    <property type="protein sequence ID" value="KPL75176.1"/>
    <property type="molecule type" value="Genomic_DNA"/>
</dbReference>
<name>A0A0P6X5B0_9CHLR</name>
<dbReference type="Pfam" id="PF13623">
    <property type="entry name" value="SurA_N_2"/>
    <property type="match status" value="1"/>
</dbReference>
<keyword evidence="1" id="KW-0413">Isomerase</keyword>
<reference evidence="5 6" key="1">
    <citation type="submission" date="2015-07" db="EMBL/GenBank/DDBJ databases">
        <title>Genome sequence of Ornatilinea apprima DSM 23815.</title>
        <authorList>
            <person name="Hemp J."/>
            <person name="Ward L.M."/>
            <person name="Pace L.A."/>
            <person name="Fischer W.W."/>
        </authorList>
    </citation>
    <scope>NUCLEOTIDE SEQUENCE [LARGE SCALE GENOMIC DNA]</scope>
    <source>
        <strain evidence="5 6">P3M-1</strain>
    </source>
</reference>
<dbReference type="OrthoDB" id="162483at2"/>
<evidence type="ECO:0000256" key="3">
    <source>
        <dbReference type="SAM" id="SignalP"/>
    </source>
</evidence>
<organism evidence="5 6">
    <name type="scientific">Ornatilinea apprima</name>
    <dbReference type="NCBI Taxonomy" id="1134406"/>
    <lineage>
        <taxon>Bacteria</taxon>
        <taxon>Bacillati</taxon>
        <taxon>Chloroflexota</taxon>
        <taxon>Anaerolineae</taxon>
        <taxon>Anaerolineales</taxon>
        <taxon>Anaerolineaceae</taxon>
        <taxon>Ornatilinea</taxon>
    </lineage>
</organism>
<dbReference type="GO" id="GO:0003755">
    <property type="term" value="F:peptidyl-prolyl cis-trans isomerase activity"/>
    <property type="evidence" value="ECO:0007669"/>
    <property type="project" value="UniProtKB-KW"/>
</dbReference>
<keyword evidence="1" id="KW-0697">Rotamase</keyword>
<dbReference type="InterPro" id="IPR050245">
    <property type="entry name" value="PrsA_foldase"/>
</dbReference>
<accession>A0A0P6X5B0</accession>
<dbReference type="Proteomes" id="UP000050417">
    <property type="component" value="Unassembled WGS sequence"/>
</dbReference>
<evidence type="ECO:0000313" key="6">
    <source>
        <dbReference type="Proteomes" id="UP000050417"/>
    </source>
</evidence>
<dbReference type="STRING" id="1134406.ADN00_13145"/>
<gene>
    <name evidence="5" type="ORF">ADN00_13145</name>
</gene>
<comment type="caution">
    <text evidence="5">The sequence shown here is derived from an EMBL/GenBank/DDBJ whole genome shotgun (WGS) entry which is preliminary data.</text>
</comment>
<keyword evidence="3" id="KW-0732">Signal</keyword>
<protein>
    <recommendedName>
        <fullName evidence="4">PpiC domain-containing protein</fullName>
    </recommendedName>
</protein>
<dbReference type="SUPFAM" id="SSF109998">
    <property type="entry name" value="Triger factor/SurA peptide-binding domain-like"/>
    <property type="match status" value="1"/>
</dbReference>